<dbReference type="PANTHER" id="PTHR20863:SF76">
    <property type="entry name" value="CARRIER DOMAIN-CONTAINING PROTEIN"/>
    <property type="match status" value="1"/>
</dbReference>
<organism evidence="9 10">
    <name type="scientific">Nostoc favosum CHAB5714</name>
    <dbReference type="NCBI Taxonomy" id="2780399"/>
    <lineage>
        <taxon>Bacteria</taxon>
        <taxon>Bacillati</taxon>
        <taxon>Cyanobacteriota</taxon>
        <taxon>Cyanophyceae</taxon>
        <taxon>Nostocales</taxon>
        <taxon>Nostocaceae</taxon>
        <taxon>Nostoc</taxon>
        <taxon>Nostoc favosum</taxon>
    </lineage>
</organism>
<dbReference type="InterPro" id="IPR003231">
    <property type="entry name" value="ACP"/>
</dbReference>
<dbReference type="PANTHER" id="PTHR20863">
    <property type="entry name" value="ACYL CARRIER PROTEIN"/>
    <property type="match status" value="1"/>
</dbReference>
<dbReference type="Gene3D" id="1.10.1200.10">
    <property type="entry name" value="ACP-like"/>
    <property type="match status" value="1"/>
</dbReference>
<accession>A0ABS8IHL4</accession>
<keyword evidence="6 7" id="KW-0275">Fatty acid biosynthesis</keyword>
<name>A0ABS8IHL4_9NOSO</name>
<evidence type="ECO:0000256" key="5">
    <source>
        <dbReference type="ARBA" id="ARBA00023098"/>
    </source>
</evidence>
<dbReference type="Proteomes" id="UP001199525">
    <property type="component" value="Unassembled WGS sequence"/>
</dbReference>
<keyword evidence="7" id="KW-0963">Cytoplasm</keyword>
<comment type="subcellular location">
    <subcellularLocation>
        <location evidence="7">Cytoplasm</location>
    </subcellularLocation>
</comment>
<evidence type="ECO:0000259" key="8">
    <source>
        <dbReference type="PROSITE" id="PS50075"/>
    </source>
</evidence>
<evidence type="ECO:0000256" key="3">
    <source>
        <dbReference type="ARBA" id="ARBA00022553"/>
    </source>
</evidence>
<comment type="similarity">
    <text evidence="7">Belongs to the acyl carrier protein (ACP) family.</text>
</comment>
<keyword evidence="4 7" id="KW-0276">Fatty acid metabolism</keyword>
<evidence type="ECO:0000313" key="9">
    <source>
        <dbReference type="EMBL" id="MCC5603268.1"/>
    </source>
</evidence>
<evidence type="ECO:0000256" key="6">
    <source>
        <dbReference type="ARBA" id="ARBA00023160"/>
    </source>
</evidence>
<dbReference type="Pfam" id="PF00550">
    <property type="entry name" value="PP-binding"/>
    <property type="match status" value="1"/>
</dbReference>
<feature type="domain" description="Carrier" evidence="8">
    <location>
        <begin position="8"/>
        <end position="83"/>
    </location>
</feature>
<gene>
    <name evidence="7" type="primary">acpP</name>
    <name evidence="9" type="ORF">LC586_29765</name>
</gene>
<evidence type="ECO:0000256" key="2">
    <source>
        <dbReference type="ARBA" id="ARBA00022516"/>
    </source>
</evidence>
<dbReference type="InterPro" id="IPR036736">
    <property type="entry name" value="ACP-like_sf"/>
</dbReference>
<sequence length="90" mass="10367">MSLNNYENPELTELRKIVAFALDIDEELVTNEADFVEDLDLDSLMALEVMVTLEKKYQIKLEEQEIKQINCLSNIYELVKTKQGQNAKAS</sequence>
<keyword evidence="1 7" id="KW-0596">Phosphopantetheine</keyword>
<feature type="modified residue" description="O-(pantetheine 4'-phosphoryl)serine" evidence="7">
    <location>
        <position position="43"/>
    </location>
</feature>
<keyword evidence="10" id="KW-1185">Reference proteome</keyword>
<keyword evidence="2 7" id="KW-0444">Lipid biosynthesis</keyword>
<dbReference type="EMBL" id="JAIVFQ010000072">
    <property type="protein sequence ID" value="MCC5603268.1"/>
    <property type="molecule type" value="Genomic_DNA"/>
</dbReference>
<keyword evidence="5 7" id="KW-0443">Lipid metabolism</keyword>
<evidence type="ECO:0000313" key="10">
    <source>
        <dbReference type="Proteomes" id="UP001199525"/>
    </source>
</evidence>
<comment type="function">
    <text evidence="7">Carrier of the growing fatty acid chain in fatty acid biosynthesis.</text>
</comment>
<reference evidence="9 10" key="1">
    <citation type="journal article" date="2021" name="Microorganisms">
        <title>Genome Evolution of Filamentous Cyanobacterium Nostoc Species: From Facultative Symbiosis to Free Living.</title>
        <authorList>
            <person name="Huo D."/>
            <person name="Li H."/>
            <person name="Cai F."/>
            <person name="Guo X."/>
            <person name="Qiao Z."/>
            <person name="Wang W."/>
            <person name="Yu G."/>
            <person name="Li R."/>
        </authorList>
    </citation>
    <scope>NUCLEOTIDE SEQUENCE [LARGE SCALE GENOMIC DNA]</scope>
    <source>
        <strain evidence="9 10">CHAB 5714</strain>
    </source>
</reference>
<evidence type="ECO:0000256" key="4">
    <source>
        <dbReference type="ARBA" id="ARBA00022832"/>
    </source>
</evidence>
<evidence type="ECO:0000256" key="1">
    <source>
        <dbReference type="ARBA" id="ARBA00022450"/>
    </source>
</evidence>
<protein>
    <recommendedName>
        <fullName evidence="7">Acyl carrier protein</fullName>
        <shortName evidence="7">ACP</shortName>
    </recommendedName>
</protein>
<dbReference type="HAMAP" id="MF_01217">
    <property type="entry name" value="Acyl_carrier"/>
    <property type="match status" value="1"/>
</dbReference>
<proteinExistence type="inferred from homology"/>
<comment type="PTM">
    <text evidence="7">4'-phosphopantetheine is transferred from CoA to a specific serine of apo-ACP by AcpS. This modification is essential for activity because fatty acids are bound in thioester linkage to the sulfhydryl of the prosthetic group.</text>
</comment>
<dbReference type="PROSITE" id="PS50075">
    <property type="entry name" value="CARRIER"/>
    <property type="match status" value="1"/>
</dbReference>
<dbReference type="InterPro" id="IPR009081">
    <property type="entry name" value="PP-bd_ACP"/>
</dbReference>
<comment type="caution">
    <text evidence="9">The sequence shown here is derived from an EMBL/GenBank/DDBJ whole genome shotgun (WGS) entry which is preliminary data.</text>
</comment>
<comment type="pathway">
    <text evidence="7">Lipid metabolism; fatty acid biosynthesis.</text>
</comment>
<keyword evidence="3 7" id="KW-0597">Phosphoprotein</keyword>
<dbReference type="RefSeq" id="WP_229488832.1">
    <property type="nucleotide sequence ID" value="NZ_JAIVFQ010000072.1"/>
</dbReference>
<dbReference type="SUPFAM" id="SSF47336">
    <property type="entry name" value="ACP-like"/>
    <property type="match status" value="1"/>
</dbReference>
<evidence type="ECO:0000256" key="7">
    <source>
        <dbReference type="HAMAP-Rule" id="MF_01217"/>
    </source>
</evidence>